<dbReference type="Pfam" id="PF02525">
    <property type="entry name" value="Flavodoxin_2"/>
    <property type="match status" value="1"/>
</dbReference>
<evidence type="ECO:0000256" key="3">
    <source>
        <dbReference type="ARBA" id="ARBA00023002"/>
    </source>
</evidence>
<dbReference type="SUPFAM" id="SSF52218">
    <property type="entry name" value="Flavoproteins"/>
    <property type="match status" value="1"/>
</dbReference>
<comment type="function">
    <text evidence="6">Quinone reductase that provides resistance to thiol-specific stress caused by electrophilic quinones.</text>
</comment>
<gene>
    <name evidence="6" type="primary">azoR</name>
    <name evidence="8" type="ORF">JIN84_07155</name>
</gene>
<dbReference type="PANTHER" id="PTHR43741:SF4">
    <property type="entry name" value="FMN-DEPENDENT NADH:QUINONE OXIDOREDUCTASE"/>
    <property type="match status" value="1"/>
</dbReference>
<dbReference type="GO" id="GO:0016652">
    <property type="term" value="F:oxidoreductase activity, acting on NAD(P)H as acceptor"/>
    <property type="evidence" value="ECO:0007669"/>
    <property type="project" value="UniProtKB-UniRule"/>
</dbReference>
<dbReference type="InterPro" id="IPR050104">
    <property type="entry name" value="FMN-dep_NADH:Q_OxRdtase_AzoR1"/>
</dbReference>
<evidence type="ECO:0000256" key="4">
    <source>
        <dbReference type="ARBA" id="ARBA00023027"/>
    </source>
</evidence>
<keyword evidence="3 6" id="KW-0560">Oxidoreductase</keyword>
<accession>A0A934R4M2</accession>
<name>A0A934R4M2_9BACT</name>
<dbReference type="EC" id="1.7.1.17" evidence="6"/>
<dbReference type="GO" id="GO:0016655">
    <property type="term" value="F:oxidoreductase activity, acting on NAD(P)H, quinone or similar compound as acceptor"/>
    <property type="evidence" value="ECO:0007669"/>
    <property type="project" value="InterPro"/>
</dbReference>
<dbReference type="InterPro" id="IPR029039">
    <property type="entry name" value="Flavoprotein-like_sf"/>
</dbReference>
<comment type="catalytic activity">
    <reaction evidence="6">
        <text>2 a quinone + NADH + H(+) = 2 a 1,4-benzosemiquinone + NAD(+)</text>
        <dbReference type="Rhea" id="RHEA:65952"/>
        <dbReference type="ChEBI" id="CHEBI:15378"/>
        <dbReference type="ChEBI" id="CHEBI:57540"/>
        <dbReference type="ChEBI" id="CHEBI:57945"/>
        <dbReference type="ChEBI" id="CHEBI:132124"/>
        <dbReference type="ChEBI" id="CHEBI:134225"/>
    </reaction>
</comment>
<comment type="subunit">
    <text evidence="6">Homodimer.</text>
</comment>
<keyword evidence="9" id="KW-1185">Reference proteome</keyword>
<evidence type="ECO:0000256" key="2">
    <source>
        <dbReference type="ARBA" id="ARBA00022643"/>
    </source>
</evidence>
<evidence type="ECO:0000256" key="1">
    <source>
        <dbReference type="ARBA" id="ARBA00022630"/>
    </source>
</evidence>
<evidence type="ECO:0000256" key="6">
    <source>
        <dbReference type="HAMAP-Rule" id="MF_01216"/>
    </source>
</evidence>
<reference evidence="8" key="1">
    <citation type="submission" date="2021-01" db="EMBL/GenBank/DDBJ databases">
        <title>Modified the classification status of verrucomicrobia.</title>
        <authorList>
            <person name="Feng X."/>
        </authorList>
    </citation>
    <scope>NUCLEOTIDE SEQUENCE</scope>
    <source>
        <strain evidence="8">JCM 18052</strain>
    </source>
</reference>
<sequence>MAKILHIQSSPRGSRSASIEVAGHFIASYLATHPGDSVETLDLWQEDLPEFDGFTLDAKYSVLGGQSPEAEQIAAWGRVVSLADHFKSADKILFSLPMWNFGIPYKLKHYIDLLVQPGLTFSYTPEEGYKGLVTGKPAAAVYARGGAYGPGTGAESYDQQSAYLKQVLGFIGFTDVSEVFVEPTLAGPDAKNAAVANANQAAAGIAATF</sequence>
<comment type="catalytic activity">
    <reaction evidence="5">
        <text>N,N-dimethyl-1,4-phenylenediamine + anthranilate + 2 NAD(+) = 2-(4-dimethylaminophenyl)diazenylbenzoate + 2 NADH + 2 H(+)</text>
        <dbReference type="Rhea" id="RHEA:55872"/>
        <dbReference type="ChEBI" id="CHEBI:15378"/>
        <dbReference type="ChEBI" id="CHEBI:15783"/>
        <dbReference type="ChEBI" id="CHEBI:16567"/>
        <dbReference type="ChEBI" id="CHEBI:57540"/>
        <dbReference type="ChEBI" id="CHEBI:57945"/>
        <dbReference type="ChEBI" id="CHEBI:71579"/>
        <dbReference type="EC" id="1.7.1.17"/>
    </reaction>
    <physiologicalReaction direction="right-to-left" evidence="5">
        <dbReference type="Rhea" id="RHEA:55874"/>
    </physiologicalReaction>
</comment>
<comment type="caution">
    <text evidence="6">Lacks conserved residue(s) required for the propagation of feature annotation.</text>
</comment>
<dbReference type="GO" id="GO:0009055">
    <property type="term" value="F:electron transfer activity"/>
    <property type="evidence" value="ECO:0007669"/>
    <property type="project" value="UniProtKB-UniRule"/>
</dbReference>
<evidence type="ECO:0000313" key="8">
    <source>
        <dbReference type="EMBL" id="MBK1815385.1"/>
    </source>
</evidence>
<feature type="binding site" evidence="6">
    <location>
        <position position="10"/>
    </location>
    <ligand>
        <name>FMN</name>
        <dbReference type="ChEBI" id="CHEBI:58210"/>
    </ligand>
</feature>
<dbReference type="GO" id="GO:0010181">
    <property type="term" value="F:FMN binding"/>
    <property type="evidence" value="ECO:0007669"/>
    <property type="project" value="UniProtKB-UniRule"/>
</dbReference>
<keyword evidence="1 6" id="KW-0285">Flavoprotein</keyword>
<comment type="function">
    <text evidence="6">Also exhibits azoreductase activity. Catalyzes the reductive cleavage of the azo bond in aromatic azo compounds to the corresponding amines.</text>
</comment>
<dbReference type="Gene3D" id="3.40.50.360">
    <property type="match status" value="1"/>
</dbReference>
<comment type="cofactor">
    <cofactor evidence="6">
        <name>FMN</name>
        <dbReference type="ChEBI" id="CHEBI:58210"/>
    </cofactor>
    <text evidence="6">Binds 1 FMN per subunit.</text>
</comment>
<evidence type="ECO:0000313" key="9">
    <source>
        <dbReference type="Proteomes" id="UP000600139"/>
    </source>
</evidence>
<dbReference type="EMBL" id="JAENIK010000008">
    <property type="protein sequence ID" value="MBK1815385.1"/>
    <property type="molecule type" value="Genomic_DNA"/>
</dbReference>
<organism evidence="8 9">
    <name type="scientific">Luteolibacter yonseiensis</name>
    <dbReference type="NCBI Taxonomy" id="1144680"/>
    <lineage>
        <taxon>Bacteria</taxon>
        <taxon>Pseudomonadati</taxon>
        <taxon>Verrucomicrobiota</taxon>
        <taxon>Verrucomicrobiia</taxon>
        <taxon>Verrucomicrobiales</taxon>
        <taxon>Verrucomicrobiaceae</taxon>
        <taxon>Luteolibacter</taxon>
    </lineage>
</organism>
<proteinExistence type="inferred from homology"/>
<comment type="caution">
    <text evidence="8">The sequence shown here is derived from an EMBL/GenBank/DDBJ whole genome shotgun (WGS) entry which is preliminary data.</text>
</comment>
<dbReference type="InterPro" id="IPR003680">
    <property type="entry name" value="Flavodoxin_fold"/>
</dbReference>
<keyword evidence="4 6" id="KW-0520">NAD</keyword>
<feature type="binding site" evidence="6">
    <location>
        <begin position="98"/>
        <end position="101"/>
    </location>
    <ligand>
        <name>FMN</name>
        <dbReference type="ChEBI" id="CHEBI:58210"/>
    </ligand>
</feature>
<keyword evidence="2 6" id="KW-0288">FMN</keyword>
<feature type="binding site" evidence="6">
    <location>
        <begin position="16"/>
        <end position="18"/>
    </location>
    <ligand>
        <name>FMN</name>
        <dbReference type="ChEBI" id="CHEBI:58210"/>
    </ligand>
</feature>
<evidence type="ECO:0000256" key="5">
    <source>
        <dbReference type="ARBA" id="ARBA00048542"/>
    </source>
</evidence>
<evidence type="ECO:0000259" key="7">
    <source>
        <dbReference type="Pfam" id="PF02525"/>
    </source>
</evidence>
<dbReference type="EC" id="1.6.5.-" evidence="6"/>
<dbReference type="PANTHER" id="PTHR43741">
    <property type="entry name" value="FMN-DEPENDENT NADH-AZOREDUCTASE 1"/>
    <property type="match status" value="1"/>
</dbReference>
<comment type="similarity">
    <text evidence="6">Belongs to the azoreductase type 1 family.</text>
</comment>
<dbReference type="InterPro" id="IPR023048">
    <property type="entry name" value="NADH:quinone_OxRdtase_FMN_depd"/>
</dbReference>
<dbReference type="AlphaFoldDB" id="A0A934R4M2"/>
<dbReference type="Proteomes" id="UP000600139">
    <property type="component" value="Unassembled WGS sequence"/>
</dbReference>
<dbReference type="RefSeq" id="WP_200350346.1">
    <property type="nucleotide sequence ID" value="NZ_BAABHZ010000012.1"/>
</dbReference>
<protein>
    <recommendedName>
        <fullName evidence="6">FMN dependent NADH:quinone oxidoreductase</fullName>
        <ecNumber evidence="6">1.6.5.-</ecNumber>
    </recommendedName>
    <alternativeName>
        <fullName evidence="6">Azo-dye reductase</fullName>
    </alternativeName>
    <alternativeName>
        <fullName evidence="6">FMN-dependent NADH-azo compound oxidoreductase</fullName>
    </alternativeName>
    <alternativeName>
        <fullName evidence="6">FMN-dependent NADH-azoreductase</fullName>
        <ecNumber evidence="6">1.7.1.17</ecNumber>
    </alternativeName>
</protein>
<dbReference type="HAMAP" id="MF_01216">
    <property type="entry name" value="Azoreductase_type1"/>
    <property type="match status" value="1"/>
</dbReference>
<feature type="domain" description="Flavodoxin-like fold" evidence="7">
    <location>
        <begin position="3"/>
        <end position="202"/>
    </location>
</feature>